<comment type="subcellular location">
    <subcellularLocation>
        <location evidence="1">Membrane</location>
        <topology evidence="1">Multi-pass membrane protein</topology>
    </subcellularLocation>
</comment>
<dbReference type="GO" id="GO:0016020">
    <property type="term" value="C:membrane"/>
    <property type="evidence" value="ECO:0007669"/>
    <property type="project" value="UniProtKB-SubCell"/>
</dbReference>
<comment type="similarity">
    <text evidence="5">Belongs to the SAT4 family.</text>
</comment>
<evidence type="ECO:0000256" key="5">
    <source>
        <dbReference type="ARBA" id="ARBA00038359"/>
    </source>
</evidence>
<dbReference type="AlphaFoldDB" id="A0A1L9P544"/>
<feature type="transmembrane region" description="Helical" evidence="7">
    <location>
        <begin position="207"/>
        <end position="229"/>
    </location>
</feature>
<dbReference type="OrthoDB" id="3923077at2759"/>
<feature type="domain" description="Rhodopsin" evidence="8">
    <location>
        <begin position="28"/>
        <end position="270"/>
    </location>
</feature>
<dbReference type="InterPro" id="IPR052337">
    <property type="entry name" value="SAT4-like"/>
</dbReference>
<evidence type="ECO:0000259" key="8">
    <source>
        <dbReference type="Pfam" id="PF20684"/>
    </source>
</evidence>
<dbReference type="Proteomes" id="UP000184073">
    <property type="component" value="Unassembled WGS sequence"/>
</dbReference>
<feature type="region of interest" description="Disordered" evidence="6">
    <location>
        <begin position="334"/>
        <end position="359"/>
    </location>
</feature>
<reference evidence="10" key="1">
    <citation type="journal article" date="2017" name="Genome Biol.">
        <title>Comparative genomics reveals high biological diversity and specific adaptations in the industrially and medically important fungal genus Aspergillus.</title>
        <authorList>
            <person name="de Vries R.P."/>
            <person name="Riley R."/>
            <person name="Wiebenga A."/>
            <person name="Aguilar-Osorio G."/>
            <person name="Amillis S."/>
            <person name="Uchima C.A."/>
            <person name="Anderluh G."/>
            <person name="Asadollahi M."/>
            <person name="Askin M."/>
            <person name="Barry K."/>
            <person name="Battaglia E."/>
            <person name="Bayram O."/>
            <person name="Benocci T."/>
            <person name="Braus-Stromeyer S.A."/>
            <person name="Caldana C."/>
            <person name="Canovas D."/>
            <person name="Cerqueira G.C."/>
            <person name="Chen F."/>
            <person name="Chen W."/>
            <person name="Choi C."/>
            <person name="Clum A."/>
            <person name="Dos Santos R.A."/>
            <person name="Damasio A.R."/>
            <person name="Diallinas G."/>
            <person name="Emri T."/>
            <person name="Fekete E."/>
            <person name="Flipphi M."/>
            <person name="Freyberg S."/>
            <person name="Gallo A."/>
            <person name="Gournas C."/>
            <person name="Habgood R."/>
            <person name="Hainaut M."/>
            <person name="Harispe M.L."/>
            <person name="Henrissat B."/>
            <person name="Hilden K.S."/>
            <person name="Hope R."/>
            <person name="Hossain A."/>
            <person name="Karabika E."/>
            <person name="Karaffa L."/>
            <person name="Karanyi Z."/>
            <person name="Krasevec N."/>
            <person name="Kuo A."/>
            <person name="Kusch H."/>
            <person name="LaButti K."/>
            <person name="Lagendijk E.L."/>
            <person name="Lapidus A."/>
            <person name="Levasseur A."/>
            <person name="Lindquist E."/>
            <person name="Lipzen A."/>
            <person name="Logrieco A.F."/>
            <person name="MacCabe A."/>
            <person name="Maekelae M.R."/>
            <person name="Malavazi I."/>
            <person name="Melin P."/>
            <person name="Meyer V."/>
            <person name="Mielnichuk N."/>
            <person name="Miskei M."/>
            <person name="Molnar A.P."/>
            <person name="Mule G."/>
            <person name="Ngan C.Y."/>
            <person name="Orejas M."/>
            <person name="Orosz E."/>
            <person name="Ouedraogo J.P."/>
            <person name="Overkamp K.M."/>
            <person name="Park H.-S."/>
            <person name="Perrone G."/>
            <person name="Piumi F."/>
            <person name="Punt P.J."/>
            <person name="Ram A.F."/>
            <person name="Ramon A."/>
            <person name="Rauscher S."/>
            <person name="Record E."/>
            <person name="Riano-Pachon D.M."/>
            <person name="Robert V."/>
            <person name="Roehrig J."/>
            <person name="Ruller R."/>
            <person name="Salamov A."/>
            <person name="Salih N.S."/>
            <person name="Samson R.A."/>
            <person name="Sandor E."/>
            <person name="Sanguinetti M."/>
            <person name="Schuetze T."/>
            <person name="Sepcic K."/>
            <person name="Shelest E."/>
            <person name="Sherlock G."/>
            <person name="Sophianopoulou V."/>
            <person name="Squina F.M."/>
            <person name="Sun H."/>
            <person name="Susca A."/>
            <person name="Todd R.B."/>
            <person name="Tsang A."/>
            <person name="Unkles S.E."/>
            <person name="van de Wiele N."/>
            <person name="van Rossen-Uffink D."/>
            <person name="Oliveira J.V."/>
            <person name="Vesth T.C."/>
            <person name="Visser J."/>
            <person name="Yu J.-H."/>
            <person name="Zhou M."/>
            <person name="Andersen M.R."/>
            <person name="Archer D.B."/>
            <person name="Baker S.E."/>
            <person name="Benoit I."/>
            <person name="Brakhage A.A."/>
            <person name="Braus G.H."/>
            <person name="Fischer R."/>
            <person name="Frisvad J.C."/>
            <person name="Goldman G.H."/>
            <person name="Houbraken J."/>
            <person name="Oakley B."/>
            <person name="Pocsi I."/>
            <person name="Scazzocchio C."/>
            <person name="Seiboth B."/>
            <person name="vanKuyk P.A."/>
            <person name="Wortman J."/>
            <person name="Dyer P.S."/>
            <person name="Grigoriev I.V."/>
        </authorList>
    </citation>
    <scope>NUCLEOTIDE SEQUENCE [LARGE SCALE GENOMIC DNA]</scope>
    <source>
        <strain evidence="10">CBS 583.65</strain>
    </source>
</reference>
<feature type="region of interest" description="Disordered" evidence="6">
    <location>
        <begin position="279"/>
        <end position="301"/>
    </location>
</feature>
<keyword evidence="4 7" id="KW-0472">Membrane</keyword>
<dbReference type="GeneID" id="63732049"/>
<dbReference type="EMBL" id="KV878125">
    <property type="protein sequence ID" value="OJI96616.1"/>
    <property type="molecule type" value="Genomic_DNA"/>
</dbReference>
<accession>A0A1L9P544</accession>
<feature type="transmembrane region" description="Helical" evidence="7">
    <location>
        <begin position="44"/>
        <end position="67"/>
    </location>
</feature>
<evidence type="ECO:0000313" key="10">
    <source>
        <dbReference type="Proteomes" id="UP000184073"/>
    </source>
</evidence>
<feature type="transmembrane region" description="Helical" evidence="7">
    <location>
        <begin position="249"/>
        <end position="269"/>
    </location>
</feature>
<name>A0A1L9P544_ASPVE</name>
<evidence type="ECO:0000256" key="2">
    <source>
        <dbReference type="ARBA" id="ARBA00022692"/>
    </source>
</evidence>
<evidence type="ECO:0000256" key="6">
    <source>
        <dbReference type="SAM" id="MobiDB-lite"/>
    </source>
</evidence>
<proteinExistence type="inferred from homology"/>
<feature type="transmembrane region" description="Helical" evidence="7">
    <location>
        <begin position="12"/>
        <end position="32"/>
    </location>
</feature>
<evidence type="ECO:0000313" key="9">
    <source>
        <dbReference type="EMBL" id="OJI96616.1"/>
    </source>
</evidence>
<organism evidence="9 10">
    <name type="scientific">Aspergillus versicolor CBS 583.65</name>
    <dbReference type="NCBI Taxonomy" id="1036611"/>
    <lineage>
        <taxon>Eukaryota</taxon>
        <taxon>Fungi</taxon>
        <taxon>Dikarya</taxon>
        <taxon>Ascomycota</taxon>
        <taxon>Pezizomycotina</taxon>
        <taxon>Eurotiomycetes</taxon>
        <taxon>Eurotiomycetidae</taxon>
        <taxon>Eurotiales</taxon>
        <taxon>Aspergillaceae</taxon>
        <taxon>Aspergillus</taxon>
        <taxon>Aspergillus subgen. Nidulantes</taxon>
    </lineage>
</organism>
<dbReference type="PANTHER" id="PTHR33048:SF113">
    <property type="entry name" value="INTEGRAL MEMBRANE PROTEIN-RELATED"/>
    <property type="match status" value="1"/>
</dbReference>
<feature type="transmembrane region" description="Helical" evidence="7">
    <location>
        <begin position="168"/>
        <end position="195"/>
    </location>
</feature>
<keyword evidence="3 7" id="KW-1133">Transmembrane helix</keyword>
<keyword evidence="10" id="KW-1185">Reference proteome</keyword>
<evidence type="ECO:0000256" key="1">
    <source>
        <dbReference type="ARBA" id="ARBA00004141"/>
    </source>
</evidence>
<feature type="transmembrane region" description="Helical" evidence="7">
    <location>
        <begin position="123"/>
        <end position="148"/>
    </location>
</feature>
<protein>
    <recommendedName>
        <fullName evidence="8">Rhodopsin domain-containing protein</fullName>
    </recommendedName>
</protein>
<evidence type="ECO:0000256" key="7">
    <source>
        <dbReference type="SAM" id="Phobius"/>
    </source>
</evidence>
<dbReference type="VEuPathDB" id="FungiDB:ASPVEDRAFT_78379"/>
<keyword evidence="2 7" id="KW-0812">Transmembrane</keyword>
<gene>
    <name evidence="9" type="ORF">ASPVEDRAFT_78379</name>
</gene>
<dbReference type="Pfam" id="PF20684">
    <property type="entry name" value="Fung_rhodopsin"/>
    <property type="match status" value="1"/>
</dbReference>
<evidence type="ECO:0000256" key="4">
    <source>
        <dbReference type="ARBA" id="ARBA00023136"/>
    </source>
</evidence>
<dbReference type="InterPro" id="IPR049326">
    <property type="entry name" value="Rhodopsin_dom_fungi"/>
</dbReference>
<evidence type="ECO:0000256" key="3">
    <source>
        <dbReference type="ARBA" id="ARBA00022989"/>
    </source>
</evidence>
<feature type="transmembrane region" description="Helical" evidence="7">
    <location>
        <begin position="87"/>
        <end position="111"/>
    </location>
</feature>
<dbReference type="PANTHER" id="PTHR33048">
    <property type="entry name" value="PTH11-LIKE INTEGRAL MEMBRANE PROTEIN (AFU_ORTHOLOGUE AFUA_5G11245)"/>
    <property type="match status" value="1"/>
</dbReference>
<sequence>MPEVDDRTADTRAVFIVFIPLVCLSIALRCYVRGWVVKAFGWDDGLMILAFAVYITGCALTITGTHYGSGHGINDLTKVQGATARMYAWFTQVFYVASTGVCKVSVCFFLIRITVRPLHLRLLYAMLAFILIHSTLYLISCFVMCQPLEYLWTRLLPGATGTCVGSRAYMATLYTAAAVLCLIDIVLGIVIPFLIVHRLQMPKATKLSVLGIMGLGCLATVALFLRFPYLAMFDSREPLNSMVDVTNWSYVEVSLNIFAGSLATLGPLLRAWFRRHHRGGHAPTTDTTPNPRQRQLGGRPRGVLDLSFPLSTLDESVESSLRPDKLCVTVTQVRSQRRSGPHDANISQEELTVRRASTSAGSGGELEIYRTTEMMQTSDVESDIARERV</sequence>
<dbReference type="STRING" id="1036611.A0A1L9P544"/>
<feature type="compositionally biased region" description="Polar residues" evidence="6">
    <location>
        <begin position="345"/>
        <end position="359"/>
    </location>
</feature>
<dbReference type="RefSeq" id="XP_040662379.1">
    <property type="nucleotide sequence ID" value="XM_040816538.1"/>
</dbReference>